<dbReference type="Pfam" id="PF03106">
    <property type="entry name" value="WRKY"/>
    <property type="match status" value="1"/>
</dbReference>
<dbReference type="PANTHER" id="PTHR31429">
    <property type="entry name" value="WRKY TRANSCRIPTION FACTOR 36-RELATED"/>
    <property type="match status" value="1"/>
</dbReference>
<evidence type="ECO:0000256" key="6">
    <source>
        <dbReference type="SAM" id="MobiDB-lite"/>
    </source>
</evidence>
<feature type="compositionally biased region" description="Basic and acidic residues" evidence="6">
    <location>
        <begin position="65"/>
        <end position="83"/>
    </location>
</feature>
<keyword evidence="3" id="KW-0238">DNA-binding</keyword>
<reference evidence="9" key="1">
    <citation type="submission" date="2025-08" db="UniProtKB">
        <authorList>
            <consortium name="RefSeq"/>
        </authorList>
    </citation>
    <scope>IDENTIFICATION</scope>
    <source>
        <tissue evidence="9">Seedling</tissue>
    </source>
</reference>
<proteinExistence type="predicted"/>
<evidence type="ECO:0000256" key="4">
    <source>
        <dbReference type="ARBA" id="ARBA00023163"/>
    </source>
</evidence>
<evidence type="ECO:0000256" key="5">
    <source>
        <dbReference type="ARBA" id="ARBA00023242"/>
    </source>
</evidence>
<evidence type="ECO:0000313" key="8">
    <source>
        <dbReference type="Proteomes" id="UP001652623"/>
    </source>
</evidence>
<feature type="compositionally biased region" description="Polar residues" evidence="6">
    <location>
        <begin position="40"/>
        <end position="51"/>
    </location>
</feature>
<accession>A0ABM3I1T8</accession>
<dbReference type="PROSITE" id="PS50811">
    <property type="entry name" value="WRKY"/>
    <property type="match status" value="1"/>
</dbReference>
<dbReference type="RefSeq" id="XP_048318873.2">
    <property type="nucleotide sequence ID" value="XM_048462916.2"/>
</dbReference>
<dbReference type="Gene3D" id="2.20.25.80">
    <property type="entry name" value="WRKY domain"/>
    <property type="match status" value="1"/>
</dbReference>
<keyword evidence="4" id="KW-0804">Transcription</keyword>
<feature type="region of interest" description="Disordered" evidence="6">
    <location>
        <begin position="115"/>
        <end position="169"/>
    </location>
</feature>
<protein>
    <submittedName>
        <fullName evidence="9">WRKY transcription factor 72B</fullName>
    </submittedName>
</protein>
<feature type="compositionally biased region" description="Low complexity" evidence="6">
    <location>
        <begin position="603"/>
        <end position="625"/>
    </location>
</feature>
<keyword evidence="2" id="KW-0805">Transcription regulation</keyword>
<evidence type="ECO:0000313" key="9">
    <source>
        <dbReference type="RefSeq" id="XP_048318873.2"/>
    </source>
</evidence>
<organism evidence="8 9">
    <name type="scientific">Ziziphus jujuba</name>
    <name type="common">Chinese jujube</name>
    <name type="synonym">Ziziphus sativa</name>
    <dbReference type="NCBI Taxonomy" id="326968"/>
    <lineage>
        <taxon>Eukaryota</taxon>
        <taxon>Viridiplantae</taxon>
        <taxon>Streptophyta</taxon>
        <taxon>Embryophyta</taxon>
        <taxon>Tracheophyta</taxon>
        <taxon>Spermatophyta</taxon>
        <taxon>Magnoliopsida</taxon>
        <taxon>eudicotyledons</taxon>
        <taxon>Gunneridae</taxon>
        <taxon>Pentapetalae</taxon>
        <taxon>rosids</taxon>
        <taxon>fabids</taxon>
        <taxon>Rosales</taxon>
        <taxon>Rhamnaceae</taxon>
        <taxon>Paliureae</taxon>
        <taxon>Ziziphus</taxon>
    </lineage>
</organism>
<feature type="compositionally biased region" description="Basic and acidic residues" evidence="6">
    <location>
        <begin position="204"/>
        <end position="216"/>
    </location>
</feature>
<keyword evidence="5" id="KW-0539">Nucleus</keyword>
<dbReference type="InterPro" id="IPR003657">
    <property type="entry name" value="WRKY_dom"/>
</dbReference>
<keyword evidence="8" id="KW-1185">Reference proteome</keyword>
<feature type="region of interest" description="Disordered" evidence="6">
    <location>
        <begin position="197"/>
        <end position="233"/>
    </location>
</feature>
<feature type="region of interest" description="Disordered" evidence="6">
    <location>
        <begin position="603"/>
        <end position="631"/>
    </location>
</feature>
<dbReference type="Proteomes" id="UP001652623">
    <property type="component" value="Chromosome 12"/>
</dbReference>
<evidence type="ECO:0000256" key="2">
    <source>
        <dbReference type="ARBA" id="ARBA00023015"/>
    </source>
</evidence>
<feature type="compositionally biased region" description="Basic and acidic residues" evidence="6">
    <location>
        <begin position="115"/>
        <end position="131"/>
    </location>
</feature>
<dbReference type="InterPro" id="IPR036576">
    <property type="entry name" value="WRKY_dom_sf"/>
</dbReference>
<dbReference type="PANTHER" id="PTHR31429:SF97">
    <property type="entry name" value="WRKY TRANSCRIPTION FACTOR 36-RELATED"/>
    <property type="match status" value="1"/>
</dbReference>
<dbReference type="SMART" id="SM00774">
    <property type="entry name" value="WRKY"/>
    <property type="match status" value="1"/>
</dbReference>
<feature type="compositionally biased region" description="Gly residues" evidence="6">
    <location>
        <begin position="539"/>
        <end position="551"/>
    </location>
</feature>
<feature type="region of interest" description="Disordered" evidence="6">
    <location>
        <begin position="539"/>
        <end position="562"/>
    </location>
</feature>
<evidence type="ECO:0000259" key="7">
    <source>
        <dbReference type="PROSITE" id="PS50811"/>
    </source>
</evidence>
<evidence type="ECO:0000256" key="1">
    <source>
        <dbReference type="ARBA" id="ARBA00004123"/>
    </source>
</evidence>
<dbReference type="GeneID" id="112493086"/>
<evidence type="ECO:0000256" key="3">
    <source>
        <dbReference type="ARBA" id="ARBA00023125"/>
    </source>
</evidence>
<feature type="region of interest" description="Disordered" evidence="6">
    <location>
        <begin position="1"/>
        <end position="83"/>
    </location>
</feature>
<sequence>MENKNSERSFLGIPVKEEKTTISNGDEEGASAEIDKAILATTTDQSATETNTDGHHSPPNSTLKNQEDQLKSAKAEMGEVREENERLKVLLAKIVKEYQSLQTHFYDILQQEEAKKPKETTTALDHTHQENEEPELVSLSLGKTSSDQPKKDEKKASNNMINNGKDDEEFDGGLALGLGYRFEPARLASEILKNNSSSDNSLEELNKEDEQTDRKWSPSKIQKTTKNGDHDEVSQQAALKRARVSVRARCDAPTMNDGCQWRKYGQKIAKGNPCPRAYYRCTVSPNCPVRKQVQRCAEDMSILITTYEGTHDHPLPISATAMASTTSAAASMLQSCSSTSQPGGFMNSSNAPLMTTSSTPSNNTIHGFNFTSLHNSKSLQQQQQQQYYFPNSSISTSNAHPTITLDLTAPNSNSRIFSSPFSSAPRFSSTSLNFSSSSSSSLDFNNLKTPWMSNQSSYFNYGSNAPYNQSKNQSSFLNNNGKRPIFQEPAFMMNNVIQNASNSQQSLTETIAAATKAIASNPKFQSALAAALTTVVGNSGNGVGKNQGGADQGSTGMSLKWGNETSTVNSLFPAGKNGIGGCGSSCLNKSSSTMNSQQLQQGNNLNLLPPTLSLSTSKSASLSPTENNRDF</sequence>
<feature type="compositionally biased region" description="Polar residues" evidence="6">
    <location>
        <begin position="552"/>
        <end position="562"/>
    </location>
</feature>
<feature type="domain" description="WRKY" evidence="7">
    <location>
        <begin position="250"/>
        <end position="316"/>
    </location>
</feature>
<gene>
    <name evidence="9" type="primary">LOC112493086</name>
</gene>
<comment type="subcellular location">
    <subcellularLocation>
        <location evidence="1">Nucleus</location>
    </subcellularLocation>
</comment>
<dbReference type="InterPro" id="IPR044810">
    <property type="entry name" value="WRKY_plant"/>
</dbReference>
<name>A0ABM3I1T8_ZIZJJ</name>
<dbReference type="SUPFAM" id="SSF118290">
    <property type="entry name" value="WRKY DNA-binding domain"/>
    <property type="match status" value="1"/>
</dbReference>